<dbReference type="Pfam" id="PF14543">
    <property type="entry name" value="TAXi_N"/>
    <property type="match status" value="1"/>
</dbReference>
<keyword evidence="6" id="KW-1015">Disulfide bond</keyword>
<sequence length="485" mass="50956">MACAMRRRSLPRGCCLAAVLALAALASPRCLVASAAAEWHAVSVGSLLPGAACTAAEEASNSSSLRVVHRHGPCSPLHQSHGGPPPSHAEILARDQERVNSIHRKIAGGDYSESNKGSMSLPARWGWGTSLGINTYFVSVGLGTPARRLSVEFDTGSGMSWVQCEPCADCYEQQDPVFDPSQSSTFSAVPCSSNECQQFGSSLQHNCSSSGNNSSSCRYEVIYGDDSQTDGDLARDTLTLTDVTVVPGFVFGCGHRNTGVFGELDGLLGLDRYAASLPSQASATLGGAGFSYCLPSTSSAVGYLSFGGRRSAPANAQYTAMLTGKYRSFYYLDLVGVKVAGRPVRIPPAVFATAGGTMIDSGTAFTRLPPRAYAALRSAFARAMGRYRYKRAPALPYLDTCYDLTGVATVRVPSVALVFAGGATVTLDHSGVLYTWDNASQVCLAFAPNDDDTSMGVVGSMQQKTLAVVYDVANQKIGFGPKGCA</sequence>
<dbReference type="InterPro" id="IPR032799">
    <property type="entry name" value="TAXi_C"/>
</dbReference>
<dbReference type="FunFam" id="2.40.70.10:FF:000013">
    <property type="entry name" value="Aspartyl protease AED1"/>
    <property type="match status" value="1"/>
</dbReference>
<accession>A0ABC9FUT2</accession>
<dbReference type="Pfam" id="PF14541">
    <property type="entry name" value="TAXi_C"/>
    <property type="match status" value="1"/>
</dbReference>
<dbReference type="InterPro" id="IPR033121">
    <property type="entry name" value="PEPTIDASE_A1"/>
</dbReference>
<dbReference type="EMBL" id="OZ075117">
    <property type="protein sequence ID" value="CAL5082027.1"/>
    <property type="molecule type" value="Genomic_DNA"/>
</dbReference>
<gene>
    <name evidence="10" type="ORF">URODEC1_LOCUS109026</name>
</gene>
<evidence type="ECO:0000256" key="5">
    <source>
        <dbReference type="ARBA" id="ARBA00022801"/>
    </source>
</evidence>
<evidence type="ECO:0000256" key="4">
    <source>
        <dbReference type="ARBA" id="ARBA00022750"/>
    </source>
</evidence>
<dbReference type="InterPro" id="IPR032861">
    <property type="entry name" value="TAXi_N"/>
</dbReference>
<dbReference type="PANTHER" id="PTHR13683">
    <property type="entry name" value="ASPARTYL PROTEASES"/>
    <property type="match status" value="1"/>
</dbReference>
<comment type="similarity">
    <text evidence="1">Belongs to the peptidase A1 family.</text>
</comment>
<feature type="domain" description="Peptidase A1" evidence="9">
    <location>
        <begin position="136"/>
        <end position="480"/>
    </location>
</feature>
<dbReference type="InterPro" id="IPR021109">
    <property type="entry name" value="Peptidase_aspartic_dom_sf"/>
</dbReference>
<protein>
    <recommendedName>
        <fullName evidence="9">Peptidase A1 domain-containing protein</fullName>
    </recommendedName>
</protein>
<evidence type="ECO:0000256" key="7">
    <source>
        <dbReference type="PIRSR" id="PIRSR601461-1"/>
    </source>
</evidence>
<keyword evidence="3 8" id="KW-0732">Signal</keyword>
<evidence type="ECO:0000256" key="2">
    <source>
        <dbReference type="ARBA" id="ARBA00022670"/>
    </source>
</evidence>
<dbReference type="InterPro" id="IPR001461">
    <property type="entry name" value="Aspartic_peptidase_A1"/>
</dbReference>
<organism evidence="10 11">
    <name type="scientific">Urochloa decumbens</name>
    <dbReference type="NCBI Taxonomy" id="240449"/>
    <lineage>
        <taxon>Eukaryota</taxon>
        <taxon>Viridiplantae</taxon>
        <taxon>Streptophyta</taxon>
        <taxon>Embryophyta</taxon>
        <taxon>Tracheophyta</taxon>
        <taxon>Spermatophyta</taxon>
        <taxon>Magnoliopsida</taxon>
        <taxon>Liliopsida</taxon>
        <taxon>Poales</taxon>
        <taxon>Poaceae</taxon>
        <taxon>PACMAD clade</taxon>
        <taxon>Panicoideae</taxon>
        <taxon>Panicodae</taxon>
        <taxon>Paniceae</taxon>
        <taxon>Melinidinae</taxon>
        <taxon>Urochloa</taxon>
    </lineage>
</organism>
<dbReference type="Gene3D" id="2.40.70.10">
    <property type="entry name" value="Acid Proteases"/>
    <property type="match status" value="2"/>
</dbReference>
<dbReference type="PANTHER" id="PTHR13683:SF764">
    <property type="entry name" value="ASPARTYL PROTEASE AED1"/>
    <property type="match status" value="1"/>
</dbReference>
<feature type="active site" evidence="7">
    <location>
        <position position="360"/>
    </location>
</feature>
<dbReference type="GO" id="GO:0004190">
    <property type="term" value="F:aspartic-type endopeptidase activity"/>
    <property type="evidence" value="ECO:0007669"/>
    <property type="project" value="UniProtKB-KW"/>
</dbReference>
<dbReference type="Proteomes" id="UP001497457">
    <property type="component" value="Chromosome 7b"/>
</dbReference>
<evidence type="ECO:0000256" key="3">
    <source>
        <dbReference type="ARBA" id="ARBA00022729"/>
    </source>
</evidence>
<proteinExistence type="inferred from homology"/>
<dbReference type="CDD" id="cd05472">
    <property type="entry name" value="cnd41_like"/>
    <property type="match status" value="1"/>
</dbReference>
<evidence type="ECO:0000256" key="6">
    <source>
        <dbReference type="ARBA" id="ARBA00023157"/>
    </source>
</evidence>
<evidence type="ECO:0000256" key="1">
    <source>
        <dbReference type="ARBA" id="ARBA00007447"/>
    </source>
</evidence>
<dbReference type="SUPFAM" id="SSF50630">
    <property type="entry name" value="Acid proteases"/>
    <property type="match status" value="1"/>
</dbReference>
<dbReference type="FunFam" id="2.40.70.10:FF:000021">
    <property type="entry name" value="Aspartyl protease AED1"/>
    <property type="match status" value="1"/>
</dbReference>
<evidence type="ECO:0000259" key="9">
    <source>
        <dbReference type="PROSITE" id="PS51767"/>
    </source>
</evidence>
<dbReference type="InterPro" id="IPR033873">
    <property type="entry name" value="CND41-like"/>
</dbReference>
<dbReference type="AlphaFoldDB" id="A0ABC9FUT2"/>
<name>A0ABC9FUT2_9POAL</name>
<dbReference type="PROSITE" id="PS51767">
    <property type="entry name" value="PEPTIDASE_A1"/>
    <property type="match status" value="1"/>
</dbReference>
<reference evidence="10 11" key="2">
    <citation type="submission" date="2024-10" db="EMBL/GenBank/DDBJ databases">
        <authorList>
            <person name="Ryan C."/>
        </authorList>
    </citation>
    <scope>NUCLEOTIDE SEQUENCE [LARGE SCALE GENOMIC DNA]</scope>
</reference>
<evidence type="ECO:0000313" key="11">
    <source>
        <dbReference type="Proteomes" id="UP001497457"/>
    </source>
</evidence>
<feature type="chain" id="PRO_5044780684" description="Peptidase A1 domain-containing protein" evidence="8">
    <location>
        <begin position="27"/>
        <end position="485"/>
    </location>
</feature>
<evidence type="ECO:0000313" key="10">
    <source>
        <dbReference type="EMBL" id="CAL5082027.1"/>
    </source>
</evidence>
<keyword evidence="2" id="KW-0645">Protease</keyword>
<keyword evidence="4" id="KW-0064">Aspartyl protease</keyword>
<evidence type="ECO:0000256" key="8">
    <source>
        <dbReference type="SAM" id="SignalP"/>
    </source>
</evidence>
<keyword evidence="11" id="KW-1185">Reference proteome</keyword>
<dbReference type="GO" id="GO:0006508">
    <property type="term" value="P:proteolysis"/>
    <property type="evidence" value="ECO:0007669"/>
    <property type="project" value="UniProtKB-KW"/>
</dbReference>
<feature type="signal peptide" evidence="8">
    <location>
        <begin position="1"/>
        <end position="26"/>
    </location>
</feature>
<keyword evidence="5" id="KW-0378">Hydrolase</keyword>
<feature type="active site" evidence="7">
    <location>
        <position position="154"/>
    </location>
</feature>
<reference evidence="11" key="1">
    <citation type="submission" date="2024-06" db="EMBL/GenBank/DDBJ databases">
        <authorList>
            <person name="Ryan C."/>
        </authorList>
    </citation>
    <scope>NUCLEOTIDE SEQUENCE [LARGE SCALE GENOMIC DNA]</scope>
</reference>